<dbReference type="EnsemblMetazoa" id="tetur09g06723.1">
    <property type="protein sequence ID" value="tetur09g06723.1"/>
    <property type="gene ID" value="tetur09g06723"/>
</dbReference>
<keyword evidence="2" id="KW-1185">Reference proteome</keyword>
<dbReference type="AlphaFoldDB" id="T1KEI4"/>
<organism evidence="1 2">
    <name type="scientific">Tetranychus urticae</name>
    <name type="common">Two-spotted spider mite</name>
    <dbReference type="NCBI Taxonomy" id="32264"/>
    <lineage>
        <taxon>Eukaryota</taxon>
        <taxon>Metazoa</taxon>
        <taxon>Ecdysozoa</taxon>
        <taxon>Arthropoda</taxon>
        <taxon>Chelicerata</taxon>
        <taxon>Arachnida</taxon>
        <taxon>Acari</taxon>
        <taxon>Acariformes</taxon>
        <taxon>Trombidiformes</taxon>
        <taxon>Prostigmata</taxon>
        <taxon>Eleutherengona</taxon>
        <taxon>Raphignathae</taxon>
        <taxon>Tetranychoidea</taxon>
        <taxon>Tetranychidae</taxon>
        <taxon>Tetranychus</taxon>
    </lineage>
</organism>
<proteinExistence type="predicted"/>
<evidence type="ECO:0000313" key="1">
    <source>
        <dbReference type="EnsemblMetazoa" id="tetur09g06723.1"/>
    </source>
</evidence>
<protein>
    <submittedName>
        <fullName evidence="1">Uncharacterized protein</fullName>
    </submittedName>
</protein>
<name>T1KEI4_TETUR</name>
<evidence type="ECO:0000313" key="2">
    <source>
        <dbReference type="Proteomes" id="UP000015104"/>
    </source>
</evidence>
<accession>T1KEI4</accession>
<reference evidence="2" key="1">
    <citation type="submission" date="2011-08" db="EMBL/GenBank/DDBJ databases">
        <authorList>
            <person name="Rombauts S."/>
        </authorList>
    </citation>
    <scope>NUCLEOTIDE SEQUENCE</scope>
    <source>
        <strain evidence="2">London</strain>
    </source>
</reference>
<dbReference type="Proteomes" id="UP000015104">
    <property type="component" value="Unassembled WGS sequence"/>
</dbReference>
<dbReference type="EMBL" id="CAEY01002032">
    <property type="status" value="NOT_ANNOTATED_CDS"/>
    <property type="molecule type" value="Genomic_DNA"/>
</dbReference>
<reference evidence="1" key="2">
    <citation type="submission" date="2015-06" db="UniProtKB">
        <authorList>
            <consortium name="EnsemblMetazoa"/>
        </authorList>
    </citation>
    <scope>IDENTIFICATION</scope>
</reference>
<sequence length="34" mass="4154">MINILLLYHTQYHDEPAFLKTLNFTRRFGWLTVT</sequence>
<dbReference type="HOGENOM" id="CLU_3377653_0_0_1"/>